<evidence type="ECO:0008006" key="2">
    <source>
        <dbReference type="Google" id="ProtNLM"/>
    </source>
</evidence>
<reference evidence="1" key="1">
    <citation type="submission" date="2018-05" db="EMBL/GenBank/DDBJ databases">
        <authorList>
            <person name="Lanie J.A."/>
            <person name="Ng W.-L."/>
            <person name="Kazmierczak K.M."/>
            <person name="Andrzejewski T.M."/>
            <person name="Davidsen T.M."/>
            <person name="Wayne K.J."/>
            <person name="Tettelin H."/>
            <person name="Glass J.I."/>
            <person name="Rusch D."/>
            <person name="Podicherti R."/>
            <person name="Tsui H.-C.T."/>
            <person name="Winkler M.E."/>
        </authorList>
    </citation>
    <scope>NUCLEOTIDE SEQUENCE</scope>
</reference>
<organism evidence="1">
    <name type="scientific">marine metagenome</name>
    <dbReference type="NCBI Taxonomy" id="408172"/>
    <lineage>
        <taxon>unclassified sequences</taxon>
        <taxon>metagenomes</taxon>
        <taxon>ecological metagenomes</taxon>
    </lineage>
</organism>
<dbReference type="EMBL" id="UINC01164855">
    <property type="protein sequence ID" value="SVD65917.1"/>
    <property type="molecule type" value="Genomic_DNA"/>
</dbReference>
<gene>
    <name evidence="1" type="ORF">METZ01_LOCUS418771</name>
</gene>
<proteinExistence type="predicted"/>
<name>A0A382X3Y4_9ZZZZ</name>
<dbReference type="AlphaFoldDB" id="A0A382X3Y4"/>
<accession>A0A382X3Y4</accession>
<protein>
    <recommendedName>
        <fullName evidence="2">DUF4440 domain-containing protein</fullName>
    </recommendedName>
</protein>
<dbReference type="InterPro" id="IPR032710">
    <property type="entry name" value="NTF2-like_dom_sf"/>
</dbReference>
<evidence type="ECO:0000313" key="1">
    <source>
        <dbReference type="EMBL" id="SVD65917.1"/>
    </source>
</evidence>
<dbReference type="SUPFAM" id="SSF54427">
    <property type="entry name" value="NTF2-like"/>
    <property type="match status" value="1"/>
</dbReference>
<sequence length="144" mass="16699">MKRIIGLIIIFSFAIAEEKDDVWSTVVSTWEDEIAGKDWISKHCVDEVLAWPLDNPMPMNKSSLLRDRKHSSKNSQMVYYDVQLAGIVIKGNTAIVHYYFKNEIKDNEGKIKKDKGRLTDILTKEKGKWKYLAWSESKPNHKSK</sequence>
<dbReference type="Gene3D" id="3.10.450.50">
    <property type="match status" value="1"/>
</dbReference>